<feature type="transmembrane region" description="Helical" evidence="1">
    <location>
        <begin position="20"/>
        <end position="38"/>
    </location>
</feature>
<name>A0ABT5ZC98_9ACTN</name>
<organism evidence="2 3">
    <name type="scientific">Streptantibioticus ferralitis</name>
    <dbReference type="NCBI Taxonomy" id="236510"/>
    <lineage>
        <taxon>Bacteria</taxon>
        <taxon>Bacillati</taxon>
        <taxon>Actinomycetota</taxon>
        <taxon>Actinomycetes</taxon>
        <taxon>Kitasatosporales</taxon>
        <taxon>Streptomycetaceae</taxon>
        <taxon>Streptantibioticus</taxon>
    </lineage>
</organism>
<evidence type="ECO:0008006" key="4">
    <source>
        <dbReference type="Google" id="ProtNLM"/>
    </source>
</evidence>
<evidence type="ECO:0000256" key="1">
    <source>
        <dbReference type="SAM" id="Phobius"/>
    </source>
</evidence>
<keyword evidence="1" id="KW-1133">Transmembrane helix</keyword>
<comment type="caution">
    <text evidence="2">The sequence shown here is derived from an EMBL/GenBank/DDBJ whole genome shotgun (WGS) entry which is preliminary data.</text>
</comment>
<keyword evidence="1" id="KW-0812">Transmembrane</keyword>
<gene>
    <name evidence="2" type="ORF">P2L57_38785</name>
</gene>
<keyword evidence="1" id="KW-0472">Membrane</keyword>
<keyword evidence="3" id="KW-1185">Reference proteome</keyword>
<reference evidence="2 3" key="1">
    <citation type="submission" date="2023-03" db="EMBL/GenBank/DDBJ databases">
        <title>Draft genome sequence of type strain Streptomyces ferralitis JCM 14344.</title>
        <authorList>
            <person name="Klaysubun C."/>
            <person name="Duangmal K."/>
        </authorList>
    </citation>
    <scope>NUCLEOTIDE SEQUENCE [LARGE SCALE GENOMIC DNA]</scope>
    <source>
        <strain evidence="2 3">JCM 14344</strain>
    </source>
</reference>
<dbReference type="RefSeq" id="WP_275823099.1">
    <property type="nucleotide sequence ID" value="NZ_BAAANM010000018.1"/>
</dbReference>
<dbReference type="Proteomes" id="UP001220022">
    <property type="component" value="Unassembled WGS sequence"/>
</dbReference>
<evidence type="ECO:0000313" key="2">
    <source>
        <dbReference type="EMBL" id="MDF2261454.1"/>
    </source>
</evidence>
<proteinExistence type="predicted"/>
<sequence length="50" mass="5060">MANGTVRGATANTGQDTKDLMLLAVGTLVAGGGVFLLGSRLKRRRAGDDG</sequence>
<accession>A0ABT5ZC98</accession>
<evidence type="ECO:0000313" key="3">
    <source>
        <dbReference type="Proteomes" id="UP001220022"/>
    </source>
</evidence>
<dbReference type="EMBL" id="JARHTQ010000059">
    <property type="protein sequence ID" value="MDF2261454.1"/>
    <property type="molecule type" value="Genomic_DNA"/>
</dbReference>
<protein>
    <recommendedName>
        <fullName evidence="4">Gram-positive cocci surface proteins LPxTG domain-containing protein</fullName>
    </recommendedName>
</protein>